<evidence type="ECO:0008006" key="3">
    <source>
        <dbReference type="Google" id="ProtNLM"/>
    </source>
</evidence>
<dbReference type="Pfam" id="PF05336">
    <property type="entry name" value="rhaM"/>
    <property type="match status" value="1"/>
</dbReference>
<dbReference type="GO" id="GO:0016857">
    <property type="term" value="F:racemase and epimerase activity, acting on carbohydrates and derivatives"/>
    <property type="evidence" value="ECO:0007669"/>
    <property type="project" value="InterPro"/>
</dbReference>
<evidence type="ECO:0000313" key="1">
    <source>
        <dbReference type="EMBL" id="KJL22449.1"/>
    </source>
</evidence>
<proteinExistence type="predicted"/>
<dbReference type="Gene3D" id="3.30.70.100">
    <property type="match status" value="1"/>
</dbReference>
<dbReference type="Proteomes" id="UP000033725">
    <property type="component" value="Unassembled WGS sequence"/>
</dbReference>
<organism evidence="1 2">
    <name type="scientific">Microbacterium oxydans</name>
    <dbReference type="NCBI Taxonomy" id="82380"/>
    <lineage>
        <taxon>Bacteria</taxon>
        <taxon>Bacillati</taxon>
        <taxon>Actinomycetota</taxon>
        <taxon>Actinomycetes</taxon>
        <taxon>Micrococcales</taxon>
        <taxon>Microbacteriaceae</taxon>
        <taxon>Microbacterium</taxon>
    </lineage>
</organism>
<comment type="caution">
    <text evidence="1">The sequence shown here is derived from an EMBL/GenBank/DDBJ whole genome shotgun (WGS) entry which is preliminary data.</text>
</comment>
<dbReference type="OrthoDB" id="3826869at2"/>
<evidence type="ECO:0000313" key="2">
    <source>
        <dbReference type="Proteomes" id="UP000033725"/>
    </source>
</evidence>
<dbReference type="InterPro" id="IPR008000">
    <property type="entry name" value="Rham/fucose_mutarotase"/>
</dbReference>
<dbReference type="RefSeq" id="WP_045263663.1">
    <property type="nucleotide sequence ID" value="NZ_JYIV01000025.1"/>
</dbReference>
<dbReference type="AlphaFoldDB" id="A0A0F0KPR5"/>
<gene>
    <name evidence="1" type="ORF">RN51_01763</name>
</gene>
<dbReference type="InterPro" id="IPR011008">
    <property type="entry name" value="Dimeric_a/b-barrel"/>
</dbReference>
<sequence>MRIALHSVIAEGAIDDYRTHHARVPDGLRDLFGVAGIEDWTIWRSGRDLFHLVECEDFDAAMRVVNASPTNDAWQADIGRFVEGFHGPDGEDAFTPIEEVWALSTQRATDV</sequence>
<accession>A0A0F0KPR5</accession>
<dbReference type="PATRIC" id="fig|82380.10.peg.1772"/>
<protein>
    <recommendedName>
        <fullName evidence="3">L-rhamnose mutarotase</fullName>
    </recommendedName>
</protein>
<dbReference type="EMBL" id="JYIV01000025">
    <property type="protein sequence ID" value="KJL22449.1"/>
    <property type="molecule type" value="Genomic_DNA"/>
</dbReference>
<reference evidence="1 2" key="1">
    <citation type="submission" date="2015-02" db="EMBL/GenBank/DDBJ databases">
        <title>Draft genome sequences of ten Microbacterium spp. with emphasis on heavy metal contaminated environments.</title>
        <authorList>
            <person name="Corretto E."/>
        </authorList>
    </citation>
    <scope>NUCLEOTIDE SEQUENCE [LARGE SCALE GENOMIC DNA]</scope>
    <source>
        <strain evidence="1 2">BEL163</strain>
    </source>
</reference>
<dbReference type="SUPFAM" id="SSF54909">
    <property type="entry name" value="Dimeric alpha+beta barrel"/>
    <property type="match status" value="1"/>
</dbReference>
<name>A0A0F0KPR5_9MICO</name>